<dbReference type="RefSeq" id="WP_111250080.1">
    <property type="nucleotide sequence ID" value="NZ_QKWH01000002.1"/>
</dbReference>
<evidence type="ECO:0000313" key="2">
    <source>
        <dbReference type="EMBL" id="PZR54223.1"/>
    </source>
</evidence>
<keyword evidence="3" id="KW-1185">Reference proteome</keyword>
<name>A0A2W5WUC3_9MICO</name>
<comment type="caution">
    <text evidence="2">The sequence shown here is derived from an EMBL/GenBank/DDBJ whole genome shotgun (WGS) entry which is preliminary data.</text>
</comment>
<dbReference type="Proteomes" id="UP000248783">
    <property type="component" value="Unassembled WGS sequence"/>
</dbReference>
<sequence length="85" mass="7750">MSGAPQALPGLTMLGGSGVVCEGDVCFVPGAALAPAADGAARRSLLDAPAEAGRTATRSTSGTSGAGGAAGSDGSDGSDGLDGTA</sequence>
<protein>
    <submittedName>
        <fullName evidence="2">Uncharacterized protein</fullName>
    </submittedName>
</protein>
<evidence type="ECO:0000313" key="3">
    <source>
        <dbReference type="Proteomes" id="UP000248783"/>
    </source>
</evidence>
<feature type="compositionally biased region" description="Low complexity" evidence="1">
    <location>
        <begin position="52"/>
        <end position="63"/>
    </location>
</feature>
<dbReference type="EMBL" id="QKWH01000002">
    <property type="protein sequence ID" value="PZR54223.1"/>
    <property type="molecule type" value="Genomic_DNA"/>
</dbReference>
<accession>A0A2W5WUC3</accession>
<reference evidence="2 3" key="1">
    <citation type="submission" date="2018-06" db="EMBL/GenBank/DDBJ databases">
        <title>Whole genome sequencing of a novel hydrocarbon degrading bacterial strain, PW21 isolated from oil contaminated produced water sample.</title>
        <authorList>
            <person name="Nagkirti P."/>
            <person name="Shaikh A."/>
            <person name="Gowdaman V."/>
            <person name="Engineer A.E."/>
            <person name="Dagar S."/>
            <person name="Dhakephalkar P.K."/>
        </authorList>
    </citation>
    <scope>NUCLEOTIDE SEQUENCE [LARGE SCALE GENOMIC DNA]</scope>
    <source>
        <strain evidence="2 3">PW21</strain>
    </source>
</reference>
<organism evidence="2 3">
    <name type="scientific">Xylanimonas oleitrophica</name>
    <dbReference type="NCBI Taxonomy" id="2607479"/>
    <lineage>
        <taxon>Bacteria</taxon>
        <taxon>Bacillati</taxon>
        <taxon>Actinomycetota</taxon>
        <taxon>Actinomycetes</taxon>
        <taxon>Micrococcales</taxon>
        <taxon>Promicromonosporaceae</taxon>
        <taxon>Xylanimonas</taxon>
    </lineage>
</organism>
<evidence type="ECO:0000256" key="1">
    <source>
        <dbReference type="SAM" id="MobiDB-lite"/>
    </source>
</evidence>
<dbReference type="AlphaFoldDB" id="A0A2W5WUC3"/>
<proteinExistence type="predicted"/>
<feature type="region of interest" description="Disordered" evidence="1">
    <location>
        <begin position="48"/>
        <end position="85"/>
    </location>
</feature>
<gene>
    <name evidence="2" type="ORF">DNL40_04700</name>
</gene>